<keyword evidence="2" id="KW-0614">Plasmid</keyword>
<dbReference type="RefSeq" id="WP_264778928.1">
    <property type="nucleotide sequence ID" value="NZ_AP026564.1"/>
</dbReference>
<evidence type="ECO:0000256" key="1">
    <source>
        <dbReference type="SAM" id="MobiDB-lite"/>
    </source>
</evidence>
<feature type="compositionally biased region" description="Low complexity" evidence="1">
    <location>
        <begin position="10"/>
        <end position="20"/>
    </location>
</feature>
<feature type="region of interest" description="Disordered" evidence="1">
    <location>
        <begin position="1"/>
        <end position="27"/>
    </location>
</feature>
<dbReference type="EMBL" id="AP026564">
    <property type="protein sequence ID" value="BDP44881.1"/>
    <property type="molecule type" value="Genomic_DNA"/>
</dbReference>
<dbReference type="Proteomes" id="UP001064971">
    <property type="component" value="Plasmid pDAETH-4"/>
</dbReference>
<geneLocation type="plasmid" evidence="2 3">
    <name>pDAETH-4</name>
</geneLocation>
<accession>A0ABM8AM16</accession>
<keyword evidence="3" id="KW-1185">Reference proteome</keyword>
<evidence type="ECO:0000313" key="2">
    <source>
        <dbReference type="EMBL" id="BDP44881.1"/>
    </source>
</evidence>
<organism evidence="2 3">
    <name type="scientific">Deinococcus aetherius</name>
    <dbReference type="NCBI Taxonomy" id="200252"/>
    <lineage>
        <taxon>Bacteria</taxon>
        <taxon>Thermotogati</taxon>
        <taxon>Deinococcota</taxon>
        <taxon>Deinococci</taxon>
        <taxon>Deinococcales</taxon>
        <taxon>Deinococcaceae</taxon>
        <taxon>Deinococcus</taxon>
    </lineage>
</organism>
<reference evidence="2" key="1">
    <citation type="submission" date="2022-07" db="EMBL/GenBank/DDBJ databases">
        <title>Complete Genome Sequence of the Radioresistant Bacterium Deinococcus aetherius ST0316, Isolated from the Air Dust collected in Lower Stratosphere above Japan.</title>
        <authorList>
            <person name="Satoh K."/>
            <person name="Hagiwara K."/>
            <person name="Katsumata K."/>
            <person name="Kubo A."/>
            <person name="Yokobori S."/>
            <person name="Yamagishi A."/>
            <person name="Oono Y."/>
            <person name="Narumi I."/>
        </authorList>
    </citation>
    <scope>NUCLEOTIDE SEQUENCE</scope>
    <source>
        <strain evidence="2">ST0316</strain>
        <plasmid evidence="2">pDAETH-4</plasmid>
    </source>
</reference>
<name>A0ABM8AM16_9DEIO</name>
<proteinExistence type="predicted"/>
<evidence type="ECO:0000313" key="3">
    <source>
        <dbReference type="Proteomes" id="UP001064971"/>
    </source>
</evidence>
<protein>
    <submittedName>
        <fullName evidence="2">Uncharacterized protein</fullName>
    </submittedName>
</protein>
<gene>
    <name evidence="2" type="ORF">DAETH_48500</name>
</gene>
<sequence length="75" mass="8072">MTTPAPTPTAPAWLWTPDWASPQGPFHDPAQLRQRAEDLARESPGVTIHVLGPLSTVVCPPPEPLWDSGEPVVPT</sequence>